<evidence type="ECO:0000256" key="1">
    <source>
        <dbReference type="ARBA" id="ARBA00022517"/>
    </source>
</evidence>
<dbReference type="EMBL" id="RFXN01000014">
    <property type="protein sequence ID" value="NBR93623.1"/>
    <property type="molecule type" value="Genomic_DNA"/>
</dbReference>
<organism evidence="4 5">
    <name type="scientific">Candidatus Fonsibacter lacus</name>
    <dbReference type="NCBI Taxonomy" id="2576439"/>
    <lineage>
        <taxon>Bacteria</taxon>
        <taxon>Pseudomonadati</taxon>
        <taxon>Pseudomonadota</taxon>
        <taxon>Alphaproteobacteria</taxon>
        <taxon>Candidatus Pelagibacterales</taxon>
        <taxon>Candidatus Pelagibacterales incertae sedis</taxon>
        <taxon>Candidatus Fonsibacter</taxon>
    </lineage>
</organism>
<evidence type="ECO:0000313" key="5">
    <source>
        <dbReference type="Proteomes" id="UP000740727"/>
    </source>
</evidence>
<dbReference type="SUPFAM" id="SSF89919">
    <property type="entry name" value="Ribosome-binding factor A, RbfA"/>
    <property type="match status" value="1"/>
</dbReference>
<dbReference type="GO" id="GO:0043024">
    <property type="term" value="F:ribosomal small subunit binding"/>
    <property type="evidence" value="ECO:0007669"/>
    <property type="project" value="TreeGrafter"/>
</dbReference>
<dbReference type="HAMAP" id="MF_00003">
    <property type="entry name" value="RbfA"/>
    <property type="match status" value="1"/>
</dbReference>
<dbReference type="Gene3D" id="3.30.300.20">
    <property type="match status" value="1"/>
</dbReference>
<dbReference type="InterPro" id="IPR023799">
    <property type="entry name" value="RbfA_dom_sf"/>
</dbReference>
<dbReference type="InterPro" id="IPR015946">
    <property type="entry name" value="KH_dom-like_a/b"/>
</dbReference>
<evidence type="ECO:0000313" key="4">
    <source>
        <dbReference type="EMBL" id="NBR93623.1"/>
    </source>
</evidence>
<comment type="subcellular location">
    <subcellularLocation>
        <location evidence="2">Cytoplasm</location>
    </subcellularLocation>
</comment>
<dbReference type="PANTHER" id="PTHR33515:SF1">
    <property type="entry name" value="RIBOSOME-BINDING FACTOR A, CHLOROPLASTIC-RELATED"/>
    <property type="match status" value="1"/>
</dbReference>
<keyword evidence="2" id="KW-0963">Cytoplasm</keyword>
<dbReference type="PANTHER" id="PTHR33515">
    <property type="entry name" value="RIBOSOME-BINDING FACTOR A, CHLOROPLASTIC-RELATED"/>
    <property type="match status" value="1"/>
</dbReference>
<feature type="region of interest" description="Disordered" evidence="3">
    <location>
        <begin position="125"/>
        <end position="158"/>
    </location>
</feature>
<reference evidence="4" key="1">
    <citation type="submission" date="2018-10" db="EMBL/GenBank/DDBJ databases">
        <title>Iterative Subtractive Binning of Freshwater Chronoseries Metagenomes Recovers Nearly Complete Genomes from over Four Hundred Novel Species.</title>
        <authorList>
            <person name="Rodriguez-R L.M."/>
            <person name="Tsementzi D."/>
            <person name="Luo C."/>
            <person name="Konstantinidis K.T."/>
        </authorList>
    </citation>
    <scope>NUCLEOTIDE SEQUENCE</scope>
    <source>
        <strain evidence="4">WB5_2A_028</strain>
    </source>
</reference>
<accession>A0A965LKH3</accession>
<dbReference type="Proteomes" id="UP000740727">
    <property type="component" value="Unassembled WGS sequence"/>
</dbReference>
<evidence type="ECO:0000256" key="2">
    <source>
        <dbReference type="HAMAP-Rule" id="MF_00003"/>
    </source>
</evidence>
<dbReference type="PROSITE" id="PS01319">
    <property type="entry name" value="RBFA"/>
    <property type="match status" value="1"/>
</dbReference>
<dbReference type="AlphaFoldDB" id="A0A965LKH3"/>
<dbReference type="GO" id="GO:0005829">
    <property type="term" value="C:cytosol"/>
    <property type="evidence" value="ECO:0007669"/>
    <property type="project" value="TreeGrafter"/>
</dbReference>
<feature type="compositionally biased region" description="Basic and acidic residues" evidence="3">
    <location>
        <begin position="136"/>
        <end position="158"/>
    </location>
</feature>
<comment type="subunit">
    <text evidence="2">Monomer. Binds 30S ribosomal subunits, but not 50S ribosomal subunits or 70S ribosomes.</text>
</comment>
<sequence>MVRATRSFRTRKVADRIKEVVAATCEGKIKDPRLGFVTITDVRVTGDLQNASIFYTVLGDEKERKNSAVALESAKGIIRTTLGRELGLRVVPTIEFHLDALPESAATLENLLAKSAQRDMELDARRAGAGYAGESDPYRKPKVIKDSDGSEGEQSFKA</sequence>
<proteinExistence type="inferred from homology"/>
<comment type="caution">
    <text evidence="4">The sequence shown here is derived from an EMBL/GenBank/DDBJ whole genome shotgun (WGS) entry which is preliminary data.</text>
</comment>
<comment type="function">
    <text evidence="2">One of several proteins that assist in the late maturation steps of the functional core of the 30S ribosomal subunit. Associates with free 30S ribosomal subunits (but not with 30S subunits that are part of 70S ribosomes or polysomes). Required for efficient processing of 16S rRNA. May interact with the 5'-terminal helix region of 16S rRNA.</text>
</comment>
<dbReference type="Pfam" id="PF02033">
    <property type="entry name" value="RBFA"/>
    <property type="match status" value="1"/>
</dbReference>
<evidence type="ECO:0000256" key="3">
    <source>
        <dbReference type="SAM" id="MobiDB-lite"/>
    </source>
</evidence>
<protein>
    <recommendedName>
        <fullName evidence="2">Ribosome-binding factor A</fullName>
    </recommendedName>
</protein>
<comment type="similarity">
    <text evidence="2">Belongs to the RbfA family.</text>
</comment>
<gene>
    <name evidence="2 4" type="primary">rbfA</name>
    <name evidence="4" type="ORF">EBT44_02050</name>
</gene>
<dbReference type="NCBIfam" id="TIGR00082">
    <property type="entry name" value="rbfA"/>
    <property type="match status" value="1"/>
</dbReference>
<dbReference type="GO" id="GO:0030490">
    <property type="term" value="P:maturation of SSU-rRNA"/>
    <property type="evidence" value="ECO:0007669"/>
    <property type="project" value="UniProtKB-UniRule"/>
</dbReference>
<dbReference type="InterPro" id="IPR020053">
    <property type="entry name" value="Ribosome-bd_factorA_CS"/>
</dbReference>
<keyword evidence="1 2" id="KW-0690">Ribosome biogenesis</keyword>
<dbReference type="InterPro" id="IPR000238">
    <property type="entry name" value="RbfA"/>
</dbReference>
<name>A0A965LKH3_9PROT</name>